<dbReference type="SMART" id="SM00382">
    <property type="entry name" value="AAA"/>
    <property type="match status" value="1"/>
</dbReference>
<dbReference type="PANTHER" id="PTHR24221">
    <property type="entry name" value="ATP-BINDING CASSETTE SUB-FAMILY B"/>
    <property type="match status" value="1"/>
</dbReference>
<dbReference type="Pfam" id="PF00664">
    <property type="entry name" value="ABC_membrane"/>
    <property type="match status" value="1"/>
</dbReference>
<dbReference type="InterPro" id="IPR005074">
    <property type="entry name" value="Peptidase_C39"/>
</dbReference>
<sequence length="733" mass="80423">MKQETIVTQPQRGFVSDQMTLNQTTDSLLSSIAWICQYYQMEMSQAALSAGSPKTGNLTPTGALTLLDHIGLNGAWTHRELDDISTFLMPAIALRKDGSHLVIIQKLKKGKDYFYKVILPEANSGEALLSREELLEECSPGYFLLIKSKSKLKKQAVIGIEDRKSENWLWGTFIKYRSYYFSAAFAALLANVLTLAGTFFTMNVYDRVIPTQAHATLWALAIGVFIAIIFEFTSRQIRAHLVDMAGKKIDLVLGSFLFREFLITRMEFQPASSGSFANQFREFESIRDFMSSATLATLSDIPFGFLFLFIVYLIGGPLVIIPLALVPIIILICILVQYPLSKAMKENMRESSLKQGMLIECITGIETLKAVRGEPVMQKKWEDFSSLSAATSMKTKAITSTTMGLISTFQQLCTVALVIYGVYLIGSGDLTQGALIGTVILSGRIIAPLGSLIGLAVRFQQAKVAVNSLTKFVDLAVEKEEGKDYLSKTDPIEKITLKNVQFAYPAPPMQPNPKVIKGVSLEINKGEKVAILGAIGSGKSTLLRIMACLFQATEGQILYDGIDTNQIEPADIRANVGFIGQEAILFSGTLRENILLGNPIASAEQFITVAKLSGVDNFASKHPLGYDMQVGEAGRALSGGQRQLVALARTLLNSPNFILMDEPTSNMDVQTEQIFLRQLHSAVKDQTIVINTHRYSVLNIVDRIIIIDGGLKVADGPRDEVLAQLKANKAAKG</sequence>
<keyword evidence="2 7" id="KW-0812">Transmembrane</keyword>
<dbReference type="InterPro" id="IPR039421">
    <property type="entry name" value="Type_1_exporter"/>
</dbReference>
<evidence type="ECO:0000313" key="11">
    <source>
        <dbReference type="EMBL" id="MFC0179865.1"/>
    </source>
</evidence>
<feature type="domain" description="ABC transmembrane type-1" evidence="9">
    <location>
        <begin position="183"/>
        <end position="461"/>
    </location>
</feature>
<keyword evidence="6 7" id="KW-0472">Membrane</keyword>
<evidence type="ECO:0000256" key="1">
    <source>
        <dbReference type="ARBA" id="ARBA00004651"/>
    </source>
</evidence>
<dbReference type="InterPro" id="IPR011527">
    <property type="entry name" value="ABC1_TM_dom"/>
</dbReference>
<evidence type="ECO:0000256" key="7">
    <source>
        <dbReference type="SAM" id="Phobius"/>
    </source>
</evidence>
<dbReference type="PANTHER" id="PTHR24221:SF248">
    <property type="entry name" value="ABC TRANSPORTER TRANSMEMBRANE REGION"/>
    <property type="match status" value="1"/>
</dbReference>
<comment type="subcellular location">
    <subcellularLocation>
        <location evidence="1">Cell membrane</location>
        <topology evidence="1">Multi-pass membrane protein</topology>
    </subcellularLocation>
</comment>
<evidence type="ECO:0000256" key="2">
    <source>
        <dbReference type="ARBA" id="ARBA00022692"/>
    </source>
</evidence>
<dbReference type="CDD" id="cd18587">
    <property type="entry name" value="ABC_6TM_LapB_like"/>
    <property type="match status" value="1"/>
</dbReference>
<dbReference type="InterPro" id="IPR003439">
    <property type="entry name" value="ABC_transporter-like_ATP-bd"/>
</dbReference>
<dbReference type="PROSITE" id="PS00211">
    <property type="entry name" value="ABC_TRANSPORTER_1"/>
    <property type="match status" value="1"/>
</dbReference>
<evidence type="ECO:0000259" key="10">
    <source>
        <dbReference type="PROSITE" id="PS50990"/>
    </source>
</evidence>
<dbReference type="RefSeq" id="WP_385876974.1">
    <property type="nucleotide sequence ID" value="NZ_JBHLXE010000083.1"/>
</dbReference>
<keyword evidence="12" id="KW-1185">Reference proteome</keyword>
<evidence type="ECO:0000256" key="4">
    <source>
        <dbReference type="ARBA" id="ARBA00022840"/>
    </source>
</evidence>
<dbReference type="InterPro" id="IPR017750">
    <property type="entry name" value="ATPase_T1SS"/>
</dbReference>
<dbReference type="InterPro" id="IPR017871">
    <property type="entry name" value="ABC_transporter-like_CS"/>
</dbReference>
<dbReference type="InterPro" id="IPR003593">
    <property type="entry name" value="AAA+_ATPase"/>
</dbReference>
<dbReference type="Pfam" id="PF00005">
    <property type="entry name" value="ABC_tran"/>
    <property type="match status" value="1"/>
</dbReference>
<evidence type="ECO:0000259" key="9">
    <source>
        <dbReference type="PROSITE" id="PS50929"/>
    </source>
</evidence>
<gene>
    <name evidence="11" type="ORF">ACFFIT_07155</name>
</gene>
<feature type="domain" description="Peptidase C39" evidence="10">
    <location>
        <begin position="18"/>
        <end position="145"/>
    </location>
</feature>
<dbReference type="PROSITE" id="PS50929">
    <property type="entry name" value="ABC_TM1F"/>
    <property type="match status" value="1"/>
</dbReference>
<dbReference type="Gene3D" id="3.90.70.10">
    <property type="entry name" value="Cysteine proteinases"/>
    <property type="match status" value="1"/>
</dbReference>
<dbReference type="EMBL" id="JBHLXE010000083">
    <property type="protein sequence ID" value="MFC0179865.1"/>
    <property type="molecule type" value="Genomic_DNA"/>
</dbReference>
<feature type="transmembrane region" description="Helical" evidence="7">
    <location>
        <begin position="179"/>
        <end position="200"/>
    </location>
</feature>
<proteinExistence type="predicted"/>
<feature type="transmembrane region" description="Helical" evidence="7">
    <location>
        <begin position="212"/>
        <end position="230"/>
    </location>
</feature>
<name>A0ABV6CA92_9GAMM</name>
<dbReference type="InterPro" id="IPR036640">
    <property type="entry name" value="ABC1_TM_sf"/>
</dbReference>
<feature type="transmembrane region" description="Helical" evidence="7">
    <location>
        <begin position="435"/>
        <end position="457"/>
    </location>
</feature>
<dbReference type="Gene3D" id="3.40.50.300">
    <property type="entry name" value="P-loop containing nucleotide triphosphate hydrolases"/>
    <property type="match status" value="1"/>
</dbReference>
<accession>A0ABV6CA92</accession>
<dbReference type="PROSITE" id="PS50893">
    <property type="entry name" value="ABC_TRANSPORTER_2"/>
    <property type="match status" value="1"/>
</dbReference>
<protein>
    <submittedName>
        <fullName evidence="11">Type I secretion system permease/ATPase</fullName>
    </submittedName>
</protein>
<dbReference type="SUPFAM" id="SSF52540">
    <property type="entry name" value="P-loop containing nucleoside triphosphate hydrolases"/>
    <property type="match status" value="1"/>
</dbReference>
<dbReference type="PROSITE" id="PS50990">
    <property type="entry name" value="PEPTIDASE_C39"/>
    <property type="match status" value="1"/>
</dbReference>
<dbReference type="Proteomes" id="UP001589758">
    <property type="component" value="Unassembled WGS sequence"/>
</dbReference>
<feature type="domain" description="ABC transporter" evidence="8">
    <location>
        <begin position="495"/>
        <end position="732"/>
    </location>
</feature>
<comment type="caution">
    <text evidence="11">The sequence shown here is derived from an EMBL/GenBank/DDBJ whole genome shotgun (WGS) entry which is preliminary data.</text>
</comment>
<dbReference type="Pfam" id="PF03412">
    <property type="entry name" value="Peptidase_C39"/>
    <property type="match status" value="1"/>
</dbReference>
<evidence type="ECO:0000256" key="3">
    <source>
        <dbReference type="ARBA" id="ARBA00022741"/>
    </source>
</evidence>
<evidence type="ECO:0000256" key="6">
    <source>
        <dbReference type="ARBA" id="ARBA00023136"/>
    </source>
</evidence>
<feature type="transmembrane region" description="Helical" evidence="7">
    <location>
        <begin position="403"/>
        <end position="423"/>
    </location>
</feature>
<evidence type="ECO:0000256" key="5">
    <source>
        <dbReference type="ARBA" id="ARBA00022989"/>
    </source>
</evidence>
<evidence type="ECO:0000313" key="12">
    <source>
        <dbReference type="Proteomes" id="UP001589758"/>
    </source>
</evidence>
<feature type="transmembrane region" description="Helical" evidence="7">
    <location>
        <begin position="289"/>
        <end position="314"/>
    </location>
</feature>
<evidence type="ECO:0000259" key="8">
    <source>
        <dbReference type="PROSITE" id="PS50893"/>
    </source>
</evidence>
<organism evidence="11 12">
    <name type="scientific">Thorsellia kenyensis</name>
    <dbReference type="NCBI Taxonomy" id="1549888"/>
    <lineage>
        <taxon>Bacteria</taxon>
        <taxon>Pseudomonadati</taxon>
        <taxon>Pseudomonadota</taxon>
        <taxon>Gammaproteobacteria</taxon>
        <taxon>Enterobacterales</taxon>
        <taxon>Thorselliaceae</taxon>
        <taxon>Thorsellia</taxon>
    </lineage>
</organism>
<feature type="transmembrane region" description="Helical" evidence="7">
    <location>
        <begin position="320"/>
        <end position="340"/>
    </location>
</feature>
<reference evidence="11 12" key="1">
    <citation type="submission" date="2024-09" db="EMBL/GenBank/DDBJ databases">
        <authorList>
            <person name="Sun Q."/>
            <person name="Mori K."/>
        </authorList>
    </citation>
    <scope>NUCLEOTIDE SEQUENCE [LARGE SCALE GENOMIC DNA]</scope>
    <source>
        <strain evidence="11 12">CCM 8545</strain>
    </source>
</reference>
<keyword evidence="5 7" id="KW-1133">Transmembrane helix</keyword>
<keyword evidence="3" id="KW-0547">Nucleotide-binding</keyword>
<keyword evidence="4" id="KW-0067">ATP-binding</keyword>
<dbReference type="NCBIfam" id="TIGR03375">
    <property type="entry name" value="type_I_sec_LssB"/>
    <property type="match status" value="1"/>
</dbReference>
<dbReference type="SUPFAM" id="SSF90123">
    <property type="entry name" value="ABC transporter transmembrane region"/>
    <property type="match status" value="1"/>
</dbReference>
<dbReference type="InterPro" id="IPR027417">
    <property type="entry name" value="P-loop_NTPase"/>
</dbReference>
<dbReference type="Gene3D" id="1.20.1560.10">
    <property type="entry name" value="ABC transporter type 1, transmembrane domain"/>
    <property type="match status" value="1"/>
</dbReference>